<keyword evidence="2" id="KW-1185">Reference proteome</keyword>
<dbReference type="Proteomes" id="UP000770717">
    <property type="component" value="Unassembled WGS sequence"/>
</dbReference>
<name>A0A8J6F4C9_ELECQ</name>
<dbReference type="EMBL" id="WNTK01000007">
    <property type="protein sequence ID" value="KAG9480340.1"/>
    <property type="molecule type" value="Genomic_DNA"/>
</dbReference>
<dbReference type="AlphaFoldDB" id="A0A8J6F4C9"/>
<protein>
    <submittedName>
        <fullName evidence="1">Uncharacterized protein</fullName>
    </submittedName>
</protein>
<organism evidence="1 2">
    <name type="scientific">Eleutherodactylus coqui</name>
    <name type="common">Puerto Rican coqui</name>
    <dbReference type="NCBI Taxonomy" id="57060"/>
    <lineage>
        <taxon>Eukaryota</taxon>
        <taxon>Metazoa</taxon>
        <taxon>Chordata</taxon>
        <taxon>Craniata</taxon>
        <taxon>Vertebrata</taxon>
        <taxon>Euteleostomi</taxon>
        <taxon>Amphibia</taxon>
        <taxon>Batrachia</taxon>
        <taxon>Anura</taxon>
        <taxon>Neobatrachia</taxon>
        <taxon>Hyloidea</taxon>
        <taxon>Eleutherodactylidae</taxon>
        <taxon>Eleutherodactylinae</taxon>
        <taxon>Eleutherodactylus</taxon>
        <taxon>Eleutherodactylus</taxon>
    </lineage>
</organism>
<comment type="caution">
    <text evidence="1">The sequence shown here is derived from an EMBL/GenBank/DDBJ whole genome shotgun (WGS) entry which is preliminary data.</text>
</comment>
<proteinExistence type="predicted"/>
<reference evidence="1" key="1">
    <citation type="thesis" date="2020" institute="ProQuest LLC" country="789 East Eisenhower Parkway, Ann Arbor, MI, USA">
        <title>Comparative Genomics and Chromosome Evolution.</title>
        <authorList>
            <person name="Mudd A.B."/>
        </authorList>
    </citation>
    <scope>NUCLEOTIDE SEQUENCE</scope>
    <source>
        <strain evidence="1">HN-11 Male</strain>
        <tissue evidence="1">Kidney and liver</tissue>
    </source>
</reference>
<accession>A0A8J6F4C9</accession>
<evidence type="ECO:0000313" key="1">
    <source>
        <dbReference type="EMBL" id="KAG9480340.1"/>
    </source>
</evidence>
<evidence type="ECO:0000313" key="2">
    <source>
        <dbReference type="Proteomes" id="UP000770717"/>
    </source>
</evidence>
<gene>
    <name evidence="1" type="ORF">GDO78_012036</name>
</gene>
<sequence length="107" mass="12334">MLSAFWGQLPERLSPRTERQKKSGWLDIYYISYSPGEEPNVSVVYLVHNDMSWVKLWCNNLAPVHQHEIRCLADIGSGQVLILLKVQLLLQDVLRPPPSPSPRMLRI</sequence>